<reference evidence="3" key="1">
    <citation type="journal article" date="2019" name="Int. J. Syst. Evol. Microbiol.">
        <title>The Global Catalogue of Microorganisms (GCM) 10K type strain sequencing project: providing services to taxonomists for standard genome sequencing and annotation.</title>
        <authorList>
            <consortium name="The Broad Institute Genomics Platform"/>
            <consortium name="The Broad Institute Genome Sequencing Center for Infectious Disease"/>
            <person name="Wu L."/>
            <person name="Ma J."/>
        </authorList>
    </citation>
    <scope>NUCLEOTIDE SEQUENCE [LARGE SCALE GENOMIC DNA]</scope>
    <source>
        <strain evidence="3">JCM 17326</strain>
    </source>
</reference>
<evidence type="ECO:0000313" key="3">
    <source>
        <dbReference type="Proteomes" id="UP001500630"/>
    </source>
</evidence>
<feature type="region of interest" description="Disordered" evidence="1">
    <location>
        <begin position="45"/>
        <end position="78"/>
    </location>
</feature>
<name>A0ABP6ZMP4_9ACTN</name>
<dbReference type="EMBL" id="BAABDQ010000048">
    <property type="protein sequence ID" value="GAA3612376.1"/>
    <property type="molecule type" value="Genomic_DNA"/>
</dbReference>
<proteinExistence type="predicted"/>
<sequence length="132" mass="13989">MLGLVLVVILGTAVLTGNVLSRRLHLTPPFLPALLPWESLTGLSARRGGESGTRSATPVISRTRKGRPWQQPSAPRHPLAVADGRAWSGRSAQRCSSGGPLLRVPTFSAASVLSPASTFPDIYPTQVLVENT</sequence>
<evidence type="ECO:0000313" key="2">
    <source>
        <dbReference type="EMBL" id="GAA3612376.1"/>
    </source>
</evidence>
<organism evidence="2 3">
    <name type="scientific">Nonomuraea rosea</name>
    <dbReference type="NCBI Taxonomy" id="638574"/>
    <lineage>
        <taxon>Bacteria</taxon>
        <taxon>Bacillati</taxon>
        <taxon>Actinomycetota</taxon>
        <taxon>Actinomycetes</taxon>
        <taxon>Streptosporangiales</taxon>
        <taxon>Streptosporangiaceae</taxon>
        <taxon>Nonomuraea</taxon>
    </lineage>
</organism>
<evidence type="ECO:0000256" key="1">
    <source>
        <dbReference type="SAM" id="MobiDB-lite"/>
    </source>
</evidence>
<keyword evidence="3" id="KW-1185">Reference proteome</keyword>
<accession>A0ABP6ZMP4</accession>
<comment type="caution">
    <text evidence="2">The sequence shown here is derived from an EMBL/GenBank/DDBJ whole genome shotgun (WGS) entry which is preliminary data.</text>
</comment>
<protein>
    <submittedName>
        <fullName evidence="2">Uncharacterized protein</fullName>
    </submittedName>
</protein>
<gene>
    <name evidence="2" type="ORF">GCM10022419_116730</name>
</gene>
<dbReference type="Proteomes" id="UP001500630">
    <property type="component" value="Unassembled WGS sequence"/>
</dbReference>